<dbReference type="InterPro" id="IPR012223">
    <property type="entry name" value="TEII"/>
</dbReference>
<dbReference type="GO" id="GO:0016787">
    <property type="term" value="F:hydrolase activity"/>
    <property type="evidence" value="ECO:0007669"/>
    <property type="project" value="UniProtKB-KW"/>
</dbReference>
<dbReference type="Proteomes" id="UP000181909">
    <property type="component" value="Unassembled WGS sequence"/>
</dbReference>
<dbReference type="SUPFAM" id="SSF53474">
    <property type="entry name" value="alpha/beta-Hydrolases"/>
    <property type="match status" value="1"/>
</dbReference>
<protein>
    <submittedName>
        <fullName evidence="4">Surfactin synthase thioesterase subunit</fullName>
    </submittedName>
</protein>
<dbReference type="AlphaFoldDB" id="A0A1K2EYJ0"/>
<dbReference type="STRING" id="1893.SAMN02787144_102487"/>
<name>A0A1K2EYJ0_STRAR</name>
<reference evidence="4 5" key="1">
    <citation type="submission" date="2016-11" db="EMBL/GenBank/DDBJ databases">
        <authorList>
            <person name="Jaros S."/>
            <person name="Januszkiewicz K."/>
            <person name="Wedrychowicz H."/>
        </authorList>
    </citation>
    <scope>NUCLEOTIDE SEQUENCE [LARGE SCALE GENOMIC DNA]</scope>
    <source>
        <strain evidence="4 5">OK807</strain>
    </source>
</reference>
<sequence length="262" mass="28117">MEPQSQSKPQLAADRWFATEATAPDAVAQLFCLPHAGAGASTYRDWQALIGADVEVVPVQLPGREARFAEPLVTSAAELVGALAGPLLERADKPFALFGHSMGALLAYELAHELVRLGRPPVHLVVSGYVAPQLPRHPLAGLVHKLPDDRVVRHIEALQGTAGEVLEHPDLLQLLLPVIRADYELCETHRFVERPPLPVPVTALGGTDDPGVGDAALQGWRELTAADFGAESFPGGHFFLHEQLDEVTGIVRGVTLSESSRT</sequence>
<evidence type="ECO:0000256" key="1">
    <source>
        <dbReference type="ARBA" id="ARBA00007169"/>
    </source>
</evidence>
<evidence type="ECO:0000259" key="3">
    <source>
        <dbReference type="SMART" id="SM00824"/>
    </source>
</evidence>
<gene>
    <name evidence="4" type="ORF">SAMN02787144_102487</name>
</gene>
<organism evidence="4 5">
    <name type="scientific">Streptomyces atratus</name>
    <dbReference type="NCBI Taxonomy" id="1893"/>
    <lineage>
        <taxon>Bacteria</taxon>
        <taxon>Bacillati</taxon>
        <taxon>Actinomycetota</taxon>
        <taxon>Actinomycetes</taxon>
        <taxon>Kitasatosporales</taxon>
        <taxon>Streptomycetaceae</taxon>
        <taxon>Streptomyces</taxon>
    </lineage>
</organism>
<evidence type="ECO:0000256" key="2">
    <source>
        <dbReference type="ARBA" id="ARBA00022801"/>
    </source>
</evidence>
<dbReference type="InterPro" id="IPR001031">
    <property type="entry name" value="Thioesterase"/>
</dbReference>
<keyword evidence="2" id="KW-0378">Hydrolase</keyword>
<dbReference type="GO" id="GO:0008610">
    <property type="term" value="P:lipid biosynthetic process"/>
    <property type="evidence" value="ECO:0007669"/>
    <property type="project" value="TreeGrafter"/>
</dbReference>
<dbReference type="RefSeq" id="WP_177328289.1">
    <property type="nucleotide sequence ID" value="NZ_CP108276.1"/>
</dbReference>
<dbReference type="InterPro" id="IPR029058">
    <property type="entry name" value="AB_hydrolase_fold"/>
</dbReference>
<dbReference type="SMART" id="SM00824">
    <property type="entry name" value="PKS_TE"/>
    <property type="match status" value="1"/>
</dbReference>
<accession>A0A1K2EYJ0</accession>
<dbReference type="Gene3D" id="3.40.50.1820">
    <property type="entry name" value="alpha/beta hydrolase"/>
    <property type="match status" value="1"/>
</dbReference>
<evidence type="ECO:0000313" key="5">
    <source>
        <dbReference type="Proteomes" id="UP000181909"/>
    </source>
</evidence>
<dbReference type="PANTHER" id="PTHR11487:SF0">
    <property type="entry name" value="S-ACYL FATTY ACID SYNTHASE THIOESTERASE, MEDIUM CHAIN"/>
    <property type="match status" value="1"/>
</dbReference>
<evidence type="ECO:0000313" key="4">
    <source>
        <dbReference type="EMBL" id="SFY40060.1"/>
    </source>
</evidence>
<dbReference type="Pfam" id="PF00975">
    <property type="entry name" value="Thioesterase"/>
    <property type="match status" value="1"/>
</dbReference>
<proteinExistence type="inferred from homology"/>
<dbReference type="EMBL" id="FPJO01000024">
    <property type="protein sequence ID" value="SFY40060.1"/>
    <property type="molecule type" value="Genomic_DNA"/>
</dbReference>
<dbReference type="InterPro" id="IPR020802">
    <property type="entry name" value="TesA-like"/>
</dbReference>
<comment type="similarity">
    <text evidence="1">Belongs to the thioesterase family.</text>
</comment>
<feature type="domain" description="Thioesterase TesA-like" evidence="3">
    <location>
        <begin position="31"/>
        <end position="255"/>
    </location>
</feature>
<dbReference type="PANTHER" id="PTHR11487">
    <property type="entry name" value="THIOESTERASE"/>
    <property type="match status" value="1"/>
</dbReference>